<dbReference type="Proteomes" id="UP000076925">
    <property type="component" value="Unassembled WGS sequence"/>
</dbReference>
<organism evidence="2 3">
    <name type="scientific">Scytonema hofmannii PCC 7110</name>
    <dbReference type="NCBI Taxonomy" id="128403"/>
    <lineage>
        <taxon>Bacteria</taxon>
        <taxon>Bacillati</taxon>
        <taxon>Cyanobacteriota</taxon>
        <taxon>Cyanophyceae</taxon>
        <taxon>Nostocales</taxon>
        <taxon>Scytonemataceae</taxon>
        <taxon>Scytonema</taxon>
    </lineage>
</organism>
<evidence type="ECO:0000313" key="3">
    <source>
        <dbReference type="Proteomes" id="UP000076925"/>
    </source>
</evidence>
<comment type="caution">
    <text evidence="2">The sequence shown here is derived from an EMBL/GenBank/DDBJ whole genome shotgun (WGS) entry which is preliminary data.</text>
</comment>
<dbReference type="RefSeq" id="WP_017741372.1">
    <property type="nucleotide sequence ID" value="NZ_KQ976354.1"/>
</dbReference>
<reference evidence="2 3" key="1">
    <citation type="journal article" date="2013" name="Genome Biol. Evol.">
        <title>Genomes of Stigonematalean cyanobacteria (subsection V) and the evolution of oxygenic photosynthesis from prokaryotes to plastids.</title>
        <authorList>
            <person name="Dagan T."/>
            <person name="Roettger M."/>
            <person name="Stucken K."/>
            <person name="Landan G."/>
            <person name="Koch R."/>
            <person name="Major P."/>
            <person name="Gould S.B."/>
            <person name="Goremykin V.V."/>
            <person name="Rippka R."/>
            <person name="Tandeau de Marsac N."/>
            <person name="Gugger M."/>
            <person name="Lockhart P.J."/>
            <person name="Allen J.F."/>
            <person name="Brune I."/>
            <person name="Maus I."/>
            <person name="Puhler A."/>
            <person name="Martin W.F."/>
        </authorList>
    </citation>
    <scope>NUCLEOTIDE SEQUENCE [LARGE SCALE GENOMIC DNA]</scope>
    <source>
        <strain evidence="2 3">PCC 7110</strain>
    </source>
</reference>
<dbReference type="EMBL" id="ANNX02000012">
    <property type="protein sequence ID" value="KYC44072.1"/>
    <property type="molecule type" value="Genomic_DNA"/>
</dbReference>
<dbReference type="OrthoDB" id="512924at2"/>
<keyword evidence="3" id="KW-1185">Reference proteome</keyword>
<proteinExistence type="predicted"/>
<evidence type="ECO:0000256" key="1">
    <source>
        <dbReference type="SAM" id="MobiDB-lite"/>
    </source>
</evidence>
<dbReference type="AlphaFoldDB" id="A0A139XHH3"/>
<sequence>MLFITLDDLEVQGVSYKGASKIIFKNKILTRCVDFSTQYRQKALKFCQEFLDDNLFCLIVENQSYLTVWVEEKEERLAGDTKIINYEPHESIGFSSQATDETEAVIQTQKKLTVSIYPHNLIQNLFPKDEEKSGSSSLVKEPSEFDNLPLSQLPNEHKPSTKKLTRKYRGISY</sequence>
<protein>
    <submittedName>
        <fullName evidence="2">Uncharacterized protein</fullName>
    </submittedName>
</protein>
<name>A0A139XHH3_9CYAN</name>
<accession>A0A139XHH3</accession>
<feature type="region of interest" description="Disordered" evidence="1">
    <location>
        <begin position="132"/>
        <end position="173"/>
    </location>
</feature>
<evidence type="ECO:0000313" key="2">
    <source>
        <dbReference type="EMBL" id="KYC44072.1"/>
    </source>
</evidence>
<gene>
    <name evidence="2" type="ORF">WA1_02715</name>
</gene>
<feature type="compositionally biased region" description="Basic residues" evidence="1">
    <location>
        <begin position="160"/>
        <end position="173"/>
    </location>
</feature>